<evidence type="ECO:0000313" key="6">
    <source>
        <dbReference type="EMBL" id="KAJ4011784.1"/>
    </source>
</evidence>
<feature type="transmembrane region" description="Helical" evidence="5">
    <location>
        <begin position="35"/>
        <end position="58"/>
    </location>
</feature>
<dbReference type="Pfam" id="PF00106">
    <property type="entry name" value="adh_short"/>
    <property type="match status" value="1"/>
</dbReference>
<evidence type="ECO:0000256" key="1">
    <source>
        <dbReference type="ARBA" id="ARBA00006484"/>
    </source>
</evidence>
<dbReference type="InterPro" id="IPR036291">
    <property type="entry name" value="NAD(P)-bd_dom_sf"/>
</dbReference>
<evidence type="ECO:0000256" key="2">
    <source>
        <dbReference type="ARBA" id="ARBA00022857"/>
    </source>
</evidence>
<comment type="similarity">
    <text evidence="1 4">Belongs to the short-chain dehydrogenases/reductases (SDR) family.</text>
</comment>
<dbReference type="InterPro" id="IPR020904">
    <property type="entry name" value="Sc_DH/Rdtase_CS"/>
</dbReference>
<comment type="caution">
    <text evidence="6">The sequence shown here is derived from an EMBL/GenBank/DDBJ whole genome shotgun (WGS) entry which is preliminary data.</text>
</comment>
<dbReference type="InterPro" id="IPR002347">
    <property type="entry name" value="SDR_fam"/>
</dbReference>
<dbReference type="PANTHER" id="PTHR44229">
    <property type="entry name" value="15-HYDROXYPROSTAGLANDIN DEHYDROGENASE [NAD(+)]"/>
    <property type="match status" value="1"/>
</dbReference>
<reference evidence="6" key="1">
    <citation type="submission" date="2022-10" db="EMBL/GenBank/DDBJ databases">
        <title>Fusarium specimens isolated from Avocado Roots.</title>
        <authorList>
            <person name="Stajich J."/>
            <person name="Roper C."/>
            <person name="Heimlech-Rivalta G."/>
        </authorList>
    </citation>
    <scope>NUCLEOTIDE SEQUENCE</scope>
    <source>
        <strain evidence="6">CF00143</strain>
    </source>
</reference>
<keyword evidence="2" id="KW-0521">NADP</keyword>
<evidence type="ECO:0000256" key="3">
    <source>
        <dbReference type="ARBA" id="ARBA00023002"/>
    </source>
</evidence>
<protein>
    <submittedName>
        <fullName evidence="6">Uncharacterized protein</fullName>
    </submittedName>
</protein>
<evidence type="ECO:0000256" key="4">
    <source>
        <dbReference type="RuleBase" id="RU000363"/>
    </source>
</evidence>
<dbReference type="PROSITE" id="PS00061">
    <property type="entry name" value="ADH_SHORT"/>
    <property type="match status" value="1"/>
</dbReference>
<dbReference type="AlphaFoldDB" id="A0A9W8U966"/>
<gene>
    <name evidence="6" type="ORF">NW766_007084</name>
</gene>
<evidence type="ECO:0000256" key="5">
    <source>
        <dbReference type="SAM" id="Phobius"/>
    </source>
</evidence>
<keyword evidence="5" id="KW-0812">Transmembrane</keyword>
<keyword evidence="5" id="KW-0472">Membrane</keyword>
<accession>A0A9W8U966</accession>
<keyword evidence="5" id="KW-1133">Transmembrane helix</keyword>
<keyword evidence="7" id="KW-1185">Reference proteome</keyword>
<dbReference type="Gene3D" id="3.40.50.720">
    <property type="entry name" value="NAD(P)-binding Rossmann-like Domain"/>
    <property type="match status" value="1"/>
</dbReference>
<dbReference type="Proteomes" id="UP001152130">
    <property type="component" value="Unassembled WGS sequence"/>
</dbReference>
<sequence>MPSLTIYDADIPRLDGEVAIITGEFLSRFSSKVNVAHFIILFTGGASGIGLAAVRILAAKGAEVFVLDLTEPDINTIPSPSEGEPVLPEKARFIQCDVTSWADLRKAFDKTVYEAGRIDIAISNAGVSEEHDYFTDQFDESGNLLEPEFEVIDVNFCAVVSFVKLAVSQMRKQRKAGDKKTGRIVVTSSATAYAPEHNLPVYSASKLATIGLMRGLRSALIMDDITINAVAPAATITKLLPQVLAKPLMAAGLPVSSAEFVGRALVYSATAQQNKRVEDYGKDAPTTDGKGSWNGRTILTLGDRYTEVEEPHAELRRYWLGWENTTLTRAQQAATDFRKF</sequence>
<dbReference type="GO" id="GO:0016616">
    <property type="term" value="F:oxidoreductase activity, acting on the CH-OH group of donors, NAD or NADP as acceptor"/>
    <property type="evidence" value="ECO:0007669"/>
    <property type="project" value="TreeGrafter"/>
</dbReference>
<evidence type="ECO:0000313" key="7">
    <source>
        <dbReference type="Proteomes" id="UP001152130"/>
    </source>
</evidence>
<proteinExistence type="inferred from homology"/>
<dbReference type="PRINTS" id="PR00080">
    <property type="entry name" value="SDRFAMILY"/>
</dbReference>
<organism evidence="6 7">
    <name type="scientific">Fusarium irregulare</name>
    <dbReference type="NCBI Taxonomy" id="2494466"/>
    <lineage>
        <taxon>Eukaryota</taxon>
        <taxon>Fungi</taxon>
        <taxon>Dikarya</taxon>
        <taxon>Ascomycota</taxon>
        <taxon>Pezizomycotina</taxon>
        <taxon>Sordariomycetes</taxon>
        <taxon>Hypocreomycetidae</taxon>
        <taxon>Hypocreales</taxon>
        <taxon>Nectriaceae</taxon>
        <taxon>Fusarium</taxon>
        <taxon>Fusarium incarnatum-equiseti species complex</taxon>
    </lineage>
</organism>
<dbReference type="PANTHER" id="PTHR44229:SF4">
    <property type="entry name" value="15-HYDROXYPROSTAGLANDIN DEHYDROGENASE [NAD(+)]"/>
    <property type="match status" value="1"/>
</dbReference>
<dbReference type="SUPFAM" id="SSF51735">
    <property type="entry name" value="NAD(P)-binding Rossmann-fold domains"/>
    <property type="match status" value="1"/>
</dbReference>
<name>A0A9W8U966_9HYPO</name>
<keyword evidence="3" id="KW-0560">Oxidoreductase</keyword>
<dbReference type="EMBL" id="JAPDHF010000010">
    <property type="protein sequence ID" value="KAJ4011784.1"/>
    <property type="molecule type" value="Genomic_DNA"/>
</dbReference>
<dbReference type="GO" id="GO:0005737">
    <property type="term" value="C:cytoplasm"/>
    <property type="evidence" value="ECO:0007669"/>
    <property type="project" value="TreeGrafter"/>
</dbReference>
<dbReference type="PRINTS" id="PR00081">
    <property type="entry name" value="GDHRDH"/>
</dbReference>